<sequence>MTGVDETTWKSWCKEVRQGFVQRNLPALPIELIPRNNGNFLDNRCFVDHFNALTSAYYSLHSQHLVQAREMTDLRRDFATLSCRNERMEQQLIESNKLLGRIGNRIEVMTPTKKELSDKPTEGYKHELASSNWTRMLKSEQTRIKNHHKKLKKFIKTMLFFCPEYPNPRPESVKELVQWKRDIAHTARVAEIALYQCLDPDSKRRKFAFDFTSSHPLVKRFENKDDPLNKELPSNTPSSVQMYFGATID</sequence>
<organism evidence="1 2">
    <name type="scientific">Seminavis robusta</name>
    <dbReference type="NCBI Taxonomy" id="568900"/>
    <lineage>
        <taxon>Eukaryota</taxon>
        <taxon>Sar</taxon>
        <taxon>Stramenopiles</taxon>
        <taxon>Ochrophyta</taxon>
        <taxon>Bacillariophyta</taxon>
        <taxon>Bacillariophyceae</taxon>
        <taxon>Bacillariophycidae</taxon>
        <taxon>Naviculales</taxon>
        <taxon>Naviculaceae</taxon>
        <taxon>Seminavis</taxon>
    </lineage>
</organism>
<evidence type="ECO:0000313" key="1">
    <source>
        <dbReference type="EMBL" id="CAB9501439.1"/>
    </source>
</evidence>
<comment type="caution">
    <text evidence="1">The sequence shown here is derived from an EMBL/GenBank/DDBJ whole genome shotgun (WGS) entry which is preliminary data.</text>
</comment>
<protein>
    <submittedName>
        <fullName evidence="1">Uncharacterized protein</fullName>
    </submittedName>
</protein>
<keyword evidence="2" id="KW-1185">Reference proteome</keyword>
<evidence type="ECO:0000313" key="2">
    <source>
        <dbReference type="Proteomes" id="UP001153069"/>
    </source>
</evidence>
<name>A0A9N8DKJ6_9STRA</name>
<dbReference type="EMBL" id="CAICTM010000108">
    <property type="protein sequence ID" value="CAB9501439.1"/>
    <property type="molecule type" value="Genomic_DNA"/>
</dbReference>
<reference evidence="1" key="1">
    <citation type="submission" date="2020-06" db="EMBL/GenBank/DDBJ databases">
        <authorList>
            <consortium name="Plant Systems Biology data submission"/>
        </authorList>
    </citation>
    <scope>NUCLEOTIDE SEQUENCE</scope>
    <source>
        <strain evidence="1">D6</strain>
    </source>
</reference>
<dbReference type="AlphaFoldDB" id="A0A9N8DKJ6"/>
<dbReference type="Proteomes" id="UP001153069">
    <property type="component" value="Unassembled WGS sequence"/>
</dbReference>
<accession>A0A9N8DKJ6</accession>
<gene>
    <name evidence="1" type="ORF">SEMRO_109_G054390.1</name>
</gene>
<proteinExistence type="predicted"/>